<dbReference type="PANTHER" id="PTHR34512">
    <property type="entry name" value="CELL SURFACE PROTEIN"/>
    <property type="match status" value="1"/>
</dbReference>
<dbReference type="InterPro" id="IPR013783">
    <property type="entry name" value="Ig-like_fold"/>
</dbReference>
<dbReference type="Pfam" id="PF13360">
    <property type="entry name" value="PQQ_2"/>
    <property type="match status" value="1"/>
</dbReference>
<evidence type="ECO:0000256" key="1">
    <source>
        <dbReference type="SAM" id="SignalP"/>
    </source>
</evidence>
<dbReference type="InterPro" id="IPR018391">
    <property type="entry name" value="PQQ_b-propeller_rpt"/>
</dbReference>
<proteinExistence type="predicted"/>
<gene>
    <name evidence="3" type="ORF">JY651_15455</name>
</gene>
<feature type="signal peptide" evidence="1">
    <location>
        <begin position="1"/>
        <end position="22"/>
    </location>
</feature>
<accession>A0ABX7P703</accession>
<dbReference type="EMBL" id="CP071090">
    <property type="protein sequence ID" value="QSQ26238.1"/>
    <property type="molecule type" value="Genomic_DNA"/>
</dbReference>
<name>A0ABX7P703_9BACT</name>
<organism evidence="3 4">
    <name type="scientific">Pyxidicoccus parkwayensis</name>
    <dbReference type="NCBI Taxonomy" id="2813578"/>
    <lineage>
        <taxon>Bacteria</taxon>
        <taxon>Pseudomonadati</taxon>
        <taxon>Myxococcota</taxon>
        <taxon>Myxococcia</taxon>
        <taxon>Myxococcales</taxon>
        <taxon>Cystobacterineae</taxon>
        <taxon>Myxococcaceae</taxon>
        <taxon>Pyxidicoccus</taxon>
    </lineage>
</organism>
<keyword evidence="1" id="KW-0732">Signal</keyword>
<keyword evidence="4" id="KW-1185">Reference proteome</keyword>
<feature type="domain" description="Pyrrolo-quinoline quinone repeat" evidence="2">
    <location>
        <begin position="683"/>
        <end position="808"/>
    </location>
</feature>
<evidence type="ECO:0000313" key="3">
    <source>
        <dbReference type="EMBL" id="QSQ26238.1"/>
    </source>
</evidence>
<dbReference type="InterPro" id="IPR015943">
    <property type="entry name" value="WD40/YVTN_repeat-like_dom_sf"/>
</dbReference>
<sequence>MNLLNARLAVLLALLVPTLAAAQARTFSLTTVPAPGETTARVVMDEVSEVTVDVRNTSNNNSRRMTSVTFTLPNTGYTVLYSTPPTGWQVTFLNVGTRQITFSTTASCASGTNGLGQGEQARFTLRMIPSSVAADRLTERFTSVTAADQCQGNGNFTTTLGTANQWVRSALSSQVVLRPPALGLNEELAARIVVENRSSAAMNNVTAIGPSTGTGSVNFNVVSTEPTPFTLNLPVRNAGVFGVRAQVTSTGTTVAQIQATNNNNATSQVASTPMVNVGTLASSVDVDSVDAFTNDTVQVRMTVTNTSTTDSLVNVSPRALVTQGSATLTALSGPTPASVSRLAPGTSAQFVWSYRVTGAERADYLFRAQADATRNGVALAGDLVDSARGSIVLQRVRVSPEAVAANATSQTFTYQVENRGTLPIVQVQLLRPAINYFTFGSMASPTGWTGTRSGTTGNITWDATGTGIPVNGSATFTVTYTNFASGTSLSAPTPFRHRLSLVDDFNEPPIRVEAPVTLLTGTAPEVERLTAVARDASVTLTWDNPSLHSGVLVLRAVGAAPNTPPVQGRSYAVGNTVGNATVVYTDDFSTASSFTDTTAANDSTYYYRVYNADDVRWYSAGNRPTSAALVATPKARLTNAPLWCYSVGLDARQQPVTELGVGIFSAFNNSLVANLTQVSNPSQDGAERWRPLPLTGLIGSRYPVVPLHGLPGQYILVGDQNGVAYAVNTSTGQPLWRWDNGGAPIGTIQSFPVTQLYDFANAAYQSAHPNRDLVFFATRLSNPAQNRVVALNAATGAVVWTYQPGDLGMVSGGMVVDYTNNRLFIGTKTNGGTATLRVLNTLATSTAQEVARLPVGDIDVSLVRNAVTNLIYATDSDGVVHAVNATTLQPAWDVTVATRPSPGTPAFTSFVRPQGGGFVASIAAGRVELWDTPAGGTAPAMKWSRAIASPSGTFGFNRNAVARVYVGSSDGKVHQLELTDGTDSQQVSIGGAQRIGTPTVDTTASRLHVGSEDGRICAFPVPFP</sequence>
<evidence type="ECO:0000313" key="4">
    <source>
        <dbReference type="Proteomes" id="UP000662747"/>
    </source>
</evidence>
<dbReference type="PANTHER" id="PTHR34512:SF30">
    <property type="entry name" value="OUTER MEMBRANE PROTEIN ASSEMBLY FACTOR BAMB"/>
    <property type="match status" value="1"/>
</dbReference>
<dbReference type="SUPFAM" id="SSF50998">
    <property type="entry name" value="Quinoprotein alcohol dehydrogenase-like"/>
    <property type="match status" value="1"/>
</dbReference>
<dbReference type="Proteomes" id="UP000662747">
    <property type="component" value="Chromosome"/>
</dbReference>
<protein>
    <submittedName>
        <fullName evidence="3">PQQ-binding-like beta-propeller repeat protein</fullName>
    </submittedName>
</protein>
<feature type="chain" id="PRO_5046091343" evidence="1">
    <location>
        <begin position="23"/>
        <end position="1024"/>
    </location>
</feature>
<evidence type="ECO:0000259" key="2">
    <source>
        <dbReference type="Pfam" id="PF13360"/>
    </source>
</evidence>
<reference evidence="3 4" key="1">
    <citation type="submission" date="2021-02" db="EMBL/GenBank/DDBJ databases">
        <title>De Novo genome assembly of isolated myxobacteria.</title>
        <authorList>
            <person name="Stevens D.C."/>
        </authorList>
    </citation>
    <scope>NUCLEOTIDE SEQUENCE [LARGE SCALE GENOMIC DNA]</scope>
    <source>
        <strain evidence="4">SCPEA02</strain>
    </source>
</reference>
<dbReference type="InterPro" id="IPR002372">
    <property type="entry name" value="PQQ_rpt_dom"/>
</dbReference>
<dbReference type="SMART" id="SM00564">
    <property type="entry name" value="PQQ"/>
    <property type="match status" value="3"/>
</dbReference>
<dbReference type="Gene3D" id="2.60.40.10">
    <property type="entry name" value="Immunoglobulins"/>
    <property type="match status" value="1"/>
</dbReference>
<dbReference type="Gene3D" id="2.130.10.10">
    <property type="entry name" value="YVTN repeat-like/Quinoprotein amine dehydrogenase"/>
    <property type="match status" value="1"/>
</dbReference>
<dbReference type="InterPro" id="IPR011047">
    <property type="entry name" value="Quinoprotein_ADH-like_sf"/>
</dbReference>